<dbReference type="STRING" id="1122619.GCA_000373745_00663"/>
<dbReference type="AlphaFoldDB" id="A0A378XBP1"/>
<dbReference type="InterPro" id="IPR028082">
    <property type="entry name" value="Peripla_BP_I"/>
</dbReference>
<reference evidence="6 7" key="1">
    <citation type="submission" date="2018-06" db="EMBL/GenBank/DDBJ databases">
        <authorList>
            <consortium name="Pathogen Informatics"/>
            <person name="Doyle S."/>
        </authorList>
    </citation>
    <scope>NUCLEOTIDE SEQUENCE [LARGE SCALE GENOMIC DNA]</scope>
    <source>
        <strain evidence="6 7">NCTC11997</strain>
    </source>
</reference>
<evidence type="ECO:0000259" key="4">
    <source>
        <dbReference type="Pfam" id="PF13458"/>
    </source>
</evidence>
<dbReference type="EMBL" id="CP065725">
    <property type="protein sequence ID" value="QPT40473.1"/>
    <property type="molecule type" value="Genomic_DNA"/>
</dbReference>
<gene>
    <name evidence="5" type="ORF">I6G29_02370</name>
    <name evidence="6" type="ORF">NCTC11997_00523</name>
</gene>
<evidence type="ECO:0000313" key="8">
    <source>
        <dbReference type="Proteomes" id="UP000594903"/>
    </source>
</evidence>
<accession>A0A378XBP1</accession>
<evidence type="ECO:0000313" key="6">
    <source>
        <dbReference type="EMBL" id="SUA51238.1"/>
    </source>
</evidence>
<dbReference type="PANTHER" id="PTHR30483">
    <property type="entry name" value="LEUCINE-SPECIFIC-BINDING PROTEIN"/>
    <property type="match status" value="1"/>
</dbReference>
<evidence type="ECO:0000313" key="7">
    <source>
        <dbReference type="Proteomes" id="UP000254603"/>
    </source>
</evidence>
<dbReference type="PANTHER" id="PTHR30483:SF38">
    <property type="entry name" value="BLR7848 PROTEIN"/>
    <property type="match status" value="1"/>
</dbReference>
<evidence type="ECO:0000256" key="1">
    <source>
        <dbReference type="ARBA" id="ARBA00010062"/>
    </source>
</evidence>
<dbReference type="Proteomes" id="UP000254603">
    <property type="component" value="Unassembled WGS sequence"/>
</dbReference>
<dbReference type="CDD" id="cd06333">
    <property type="entry name" value="PBP1_ABC_RPA1789-like"/>
    <property type="match status" value="1"/>
</dbReference>
<evidence type="ECO:0000256" key="2">
    <source>
        <dbReference type="ARBA" id="ARBA00022729"/>
    </source>
</evidence>
<sequence>MKSLKLTKLSVLVSSLLAAGSIMAQTQTVNVGVSVSATGPAASLGIHERNTVDIVPTKVGDVEIKYFVLDDATDTAQAVRNMRKLISEQRIDVMVGSTVTPGSLGLVDVGAEMKVPVISLAGNAVVVEPQEGAKVWAFKTPQNDALMATAIRHNMEKQGIKKVGYIGFADAYGTSWLSELEKALEGSGIEVVARESFARSDTSVTGQVMKLIAARPDAIVIGTAGTPGALPQTELIQRGFKGVTYHTHGSANNDFLRVCGRACEGVILPVGPVVVADQLDHSHPSKVGALEYIKLYDDKFGEGTFNSFGAHMWDASVLINAAIPAAIESGEQPGTEGFRVAMRDSLENLQEVLGVHGVFNTSKENHNGMDERARVVIKIENGKWVYDPELE</sequence>
<comment type="similarity">
    <text evidence="1">Belongs to the leucine-binding protein family.</text>
</comment>
<reference evidence="5 8" key="2">
    <citation type="submission" date="2020-12" db="EMBL/GenBank/DDBJ databases">
        <title>FDA dAtabase for Regulatory Grade micrObial Sequences (FDA-ARGOS): Supporting development and validation of Infectious Disease Dx tests.</title>
        <authorList>
            <person name="Sproer C."/>
            <person name="Gronow S."/>
            <person name="Severitt S."/>
            <person name="Schroder I."/>
            <person name="Tallon L."/>
            <person name="Sadzewicz L."/>
            <person name="Zhao X."/>
            <person name="Boylan J."/>
            <person name="Ott S."/>
            <person name="Bowen H."/>
            <person name="Vavikolanu K."/>
            <person name="Mehta A."/>
            <person name="Aluvathingal J."/>
            <person name="Nadendla S."/>
            <person name="Lowell S."/>
            <person name="Myers T."/>
            <person name="Yan Y."/>
            <person name="Sichtig H."/>
        </authorList>
    </citation>
    <scope>NUCLEOTIDE SEQUENCE [LARGE SCALE GENOMIC DNA]</scope>
    <source>
        <strain evidence="5 8">FDAARGOS_872</strain>
    </source>
</reference>
<dbReference type="EMBL" id="UGSB01000001">
    <property type="protein sequence ID" value="SUA51238.1"/>
    <property type="molecule type" value="Genomic_DNA"/>
</dbReference>
<dbReference type="SUPFAM" id="SSF53822">
    <property type="entry name" value="Periplasmic binding protein-like I"/>
    <property type="match status" value="1"/>
</dbReference>
<name>A0A378XBP1_9BURK</name>
<feature type="signal peptide" evidence="3">
    <location>
        <begin position="1"/>
        <end position="24"/>
    </location>
</feature>
<dbReference type="OrthoDB" id="5290698at2"/>
<keyword evidence="8" id="KW-1185">Reference proteome</keyword>
<keyword evidence="2 3" id="KW-0732">Signal</keyword>
<dbReference type="RefSeq" id="WP_018573841.1">
    <property type="nucleotide sequence ID" value="NZ_CP065725.1"/>
</dbReference>
<evidence type="ECO:0000256" key="3">
    <source>
        <dbReference type="SAM" id="SignalP"/>
    </source>
</evidence>
<feature type="domain" description="Leucine-binding protein" evidence="4">
    <location>
        <begin position="28"/>
        <end position="369"/>
    </location>
</feature>
<dbReference type="InterPro" id="IPR051010">
    <property type="entry name" value="BCAA_transport"/>
</dbReference>
<evidence type="ECO:0000313" key="5">
    <source>
        <dbReference type="EMBL" id="QPT40473.1"/>
    </source>
</evidence>
<feature type="chain" id="PRO_5016846531" evidence="3">
    <location>
        <begin position="25"/>
        <end position="391"/>
    </location>
</feature>
<dbReference type="Proteomes" id="UP000594903">
    <property type="component" value="Chromosome"/>
</dbReference>
<protein>
    <submittedName>
        <fullName evidence="5">ABC transporter substrate-binding protein</fullName>
    </submittedName>
    <submittedName>
        <fullName evidence="6">Leucine ABC transporter subunit substrate-binding protein LivK</fullName>
    </submittedName>
</protein>
<dbReference type="Gene3D" id="3.40.50.2300">
    <property type="match status" value="2"/>
</dbReference>
<dbReference type="Pfam" id="PF13458">
    <property type="entry name" value="Peripla_BP_6"/>
    <property type="match status" value="1"/>
</dbReference>
<proteinExistence type="inferred from homology"/>
<dbReference type="InterPro" id="IPR028081">
    <property type="entry name" value="Leu-bd"/>
</dbReference>
<organism evidence="6 7">
    <name type="scientific">Oligella ureolytica</name>
    <dbReference type="NCBI Taxonomy" id="90244"/>
    <lineage>
        <taxon>Bacteria</taxon>
        <taxon>Pseudomonadati</taxon>
        <taxon>Pseudomonadota</taxon>
        <taxon>Betaproteobacteria</taxon>
        <taxon>Burkholderiales</taxon>
        <taxon>Alcaligenaceae</taxon>
        <taxon>Oligella</taxon>
    </lineage>
</organism>